<feature type="transmembrane region" description="Helical" evidence="6">
    <location>
        <begin position="431"/>
        <end position="457"/>
    </location>
</feature>
<feature type="transmembrane region" description="Helical" evidence="6">
    <location>
        <begin position="531"/>
        <end position="553"/>
    </location>
</feature>
<keyword evidence="4 6" id="KW-1133">Transmembrane helix</keyword>
<dbReference type="PANTHER" id="PTHR12385:SF13">
    <property type="entry name" value="CHOLINE TRANSPORTER-LIKE PROTEIN 3"/>
    <property type="match status" value="1"/>
</dbReference>
<accession>A0A8T2IUY6</accession>
<dbReference type="AlphaFoldDB" id="A0A8T2IUY6"/>
<evidence type="ECO:0000256" key="3">
    <source>
        <dbReference type="ARBA" id="ARBA00022692"/>
    </source>
</evidence>
<dbReference type="InterPro" id="IPR007603">
    <property type="entry name" value="Choline_transptr-like"/>
</dbReference>
<feature type="transmembrane region" description="Helical" evidence="6">
    <location>
        <begin position="243"/>
        <end position="263"/>
    </location>
</feature>
<dbReference type="GO" id="GO:0022857">
    <property type="term" value="F:transmembrane transporter activity"/>
    <property type="evidence" value="ECO:0007669"/>
    <property type="project" value="UniProtKB-UniRule"/>
</dbReference>
<dbReference type="Pfam" id="PF04515">
    <property type="entry name" value="Choline_transpo"/>
    <property type="match status" value="1"/>
</dbReference>
<keyword evidence="8" id="KW-1185">Reference proteome</keyword>
<comment type="caution">
    <text evidence="7">The sequence shown here is derived from an EMBL/GenBank/DDBJ whole genome shotgun (WGS) entry which is preliminary data.</text>
</comment>
<dbReference type="GO" id="GO:0005886">
    <property type="term" value="C:plasma membrane"/>
    <property type="evidence" value="ECO:0007669"/>
    <property type="project" value="UniProtKB-SubCell"/>
</dbReference>
<reference evidence="7" key="1">
    <citation type="thesis" date="2020" institute="ProQuest LLC" country="789 East Eisenhower Parkway, Ann Arbor, MI, USA">
        <title>Comparative Genomics and Chromosome Evolution.</title>
        <authorList>
            <person name="Mudd A.B."/>
        </authorList>
    </citation>
    <scope>NUCLEOTIDE SEQUENCE</scope>
    <source>
        <strain evidence="7">Female2</strain>
        <tissue evidence="7">Blood</tissue>
    </source>
</reference>
<protein>
    <recommendedName>
        <fullName evidence="6">Choline transporter-like protein</fullName>
    </recommendedName>
</protein>
<name>A0A8T2IUY6_9PIPI</name>
<proteinExistence type="inferred from homology"/>
<organism evidence="7 8">
    <name type="scientific">Hymenochirus boettgeri</name>
    <name type="common">Congo dwarf clawed frog</name>
    <dbReference type="NCBI Taxonomy" id="247094"/>
    <lineage>
        <taxon>Eukaryota</taxon>
        <taxon>Metazoa</taxon>
        <taxon>Chordata</taxon>
        <taxon>Craniata</taxon>
        <taxon>Vertebrata</taxon>
        <taxon>Euteleostomi</taxon>
        <taxon>Amphibia</taxon>
        <taxon>Batrachia</taxon>
        <taxon>Anura</taxon>
        <taxon>Pipoidea</taxon>
        <taxon>Pipidae</taxon>
        <taxon>Pipinae</taxon>
        <taxon>Hymenochirus</taxon>
    </lineage>
</organism>
<gene>
    <name evidence="7" type="ORF">GDO86_007747</name>
</gene>
<feature type="transmembrane region" description="Helical" evidence="6">
    <location>
        <begin position="335"/>
        <end position="357"/>
    </location>
</feature>
<dbReference type="Proteomes" id="UP000812440">
    <property type="component" value="Chromosome 4"/>
</dbReference>
<sequence>MNCCGKYQVTEGSRQRLWRLLIYRRCTDILWLVLFFVFWSGLVFIAGYAWMAGAAERLVFGYDSYGNVCGRRNSPIHNAPFSGQDMTHRKHVFFLDSCNLQIRNIKMSSVALCVSDCPQEQLQTMEDVQHFAKHNGSYLCVYNLNYTEYTTHPNAMDWCPVLPVPSSKSFLLFNRCIPQNPDCYSRFASVLIDVVNEVDFFHRILSGIMAGKDNVIGLSILAVGLSVIMILTFLYISTLLVHIFLTLLMFGILFVSGVLWWLFYDQVNDPIYELETEKENSKFLLGFAIISTLSTIALLTLIFTMRKRIQVTIQLFVVVNKFIRCMPFLLLQPLWAFLILIFYWVLWVAVLLSLGTSGNAQVSSKGQVEYKPLAGIRYMWWYHLVGLIWTSEFFMACQQMIISGATVSWYLNRDKKNIRHPILSSFSLLFWYHLGTAVIGSFLITLLRIPRIILLYISQLLKKRDNTHDRCTIKGCACCFICFEKYLKGLNQNAYTATMINGTVFCTSASEACGIVAKNPPHVSALNCSGVVLTSLGKVFVVSYTVFGGLMAFNYHRVLHIWVVPLLLVAFFAYLVAHCFLLPFETVIHSLLLCYAVDIETNDGSSEKPYFMEQELMELIHQTSTELDKLKIKPIQNGDDSIELQPKTRAD</sequence>
<comment type="function">
    <text evidence="6">Choline transporter.</text>
</comment>
<keyword evidence="3 6" id="KW-0812">Transmembrane</keyword>
<feature type="transmembrane region" description="Helical" evidence="6">
    <location>
        <begin position="559"/>
        <end position="582"/>
    </location>
</feature>
<evidence type="ECO:0000256" key="4">
    <source>
        <dbReference type="ARBA" id="ARBA00022989"/>
    </source>
</evidence>
<evidence type="ECO:0000256" key="2">
    <source>
        <dbReference type="ARBA" id="ARBA00007168"/>
    </source>
</evidence>
<evidence type="ECO:0000313" key="7">
    <source>
        <dbReference type="EMBL" id="KAG8436779.1"/>
    </source>
</evidence>
<comment type="similarity">
    <text evidence="2 6">Belongs to the CTL (choline transporter-like) family.</text>
</comment>
<feature type="transmembrane region" description="Helical" evidence="6">
    <location>
        <begin position="378"/>
        <end position="411"/>
    </location>
</feature>
<keyword evidence="5 6" id="KW-0472">Membrane</keyword>
<evidence type="ECO:0000256" key="6">
    <source>
        <dbReference type="RuleBase" id="RU368066"/>
    </source>
</evidence>
<dbReference type="PANTHER" id="PTHR12385">
    <property type="entry name" value="CHOLINE TRANSPORTER-LIKE (SLC FAMILY 44)"/>
    <property type="match status" value="1"/>
</dbReference>
<comment type="subcellular location">
    <subcellularLocation>
        <location evidence="6">Cell membrane</location>
        <topology evidence="6">Multi-pass membrane protein</topology>
    </subcellularLocation>
    <subcellularLocation>
        <location evidence="1">Membrane</location>
        <topology evidence="1">Multi-pass membrane protein</topology>
    </subcellularLocation>
</comment>
<evidence type="ECO:0000256" key="5">
    <source>
        <dbReference type="ARBA" id="ARBA00023136"/>
    </source>
</evidence>
<feature type="transmembrane region" description="Helical" evidence="6">
    <location>
        <begin position="29"/>
        <end position="51"/>
    </location>
</feature>
<evidence type="ECO:0000256" key="1">
    <source>
        <dbReference type="ARBA" id="ARBA00004141"/>
    </source>
</evidence>
<evidence type="ECO:0000313" key="8">
    <source>
        <dbReference type="Proteomes" id="UP000812440"/>
    </source>
</evidence>
<feature type="transmembrane region" description="Helical" evidence="6">
    <location>
        <begin position="283"/>
        <end position="304"/>
    </location>
</feature>
<feature type="transmembrane region" description="Helical" evidence="6">
    <location>
        <begin position="215"/>
        <end position="236"/>
    </location>
</feature>
<dbReference type="EMBL" id="JAACNH010000007">
    <property type="protein sequence ID" value="KAG8436779.1"/>
    <property type="molecule type" value="Genomic_DNA"/>
</dbReference>
<dbReference type="OrthoDB" id="420519at2759"/>